<proteinExistence type="predicted"/>
<protein>
    <submittedName>
        <fullName evidence="1">Uncharacterized protein</fullName>
    </submittedName>
</protein>
<name>A0A822Y4F7_NELNU</name>
<dbReference type="AlphaFoldDB" id="A0A822Y4F7"/>
<gene>
    <name evidence="1" type="ORF">HUJ06_025972</name>
</gene>
<comment type="caution">
    <text evidence="1">The sequence shown here is derived from an EMBL/GenBank/DDBJ whole genome shotgun (WGS) entry which is preliminary data.</text>
</comment>
<keyword evidence="2" id="KW-1185">Reference proteome</keyword>
<evidence type="ECO:0000313" key="2">
    <source>
        <dbReference type="Proteomes" id="UP000607653"/>
    </source>
</evidence>
<sequence length="104" mass="11149">MIDIARVLIEVFGLSSIPTVLEFEFVGEVCDLRTSIEGEDSTSLHTVEAGDLVDLSSVLDGVKDDVKLQGTMVGGKEEGWLEEEDDKMDCSGGNLVVSTLVVSQ</sequence>
<accession>A0A822Y4F7</accession>
<dbReference type="Proteomes" id="UP000607653">
    <property type="component" value="Unassembled WGS sequence"/>
</dbReference>
<dbReference type="EMBL" id="DUZY01000001">
    <property type="protein sequence ID" value="DAD24508.1"/>
    <property type="molecule type" value="Genomic_DNA"/>
</dbReference>
<evidence type="ECO:0000313" key="1">
    <source>
        <dbReference type="EMBL" id="DAD24508.1"/>
    </source>
</evidence>
<reference evidence="1 2" key="1">
    <citation type="journal article" date="2020" name="Mol. Biol. Evol.">
        <title>Distinct Expression and Methylation Patterns for Genes with Different Fates following a Single Whole-Genome Duplication in Flowering Plants.</title>
        <authorList>
            <person name="Shi T."/>
            <person name="Rahmani R.S."/>
            <person name="Gugger P.F."/>
            <person name="Wang M."/>
            <person name="Li H."/>
            <person name="Zhang Y."/>
            <person name="Li Z."/>
            <person name="Wang Q."/>
            <person name="Van de Peer Y."/>
            <person name="Marchal K."/>
            <person name="Chen J."/>
        </authorList>
    </citation>
    <scope>NUCLEOTIDE SEQUENCE [LARGE SCALE GENOMIC DNA]</scope>
    <source>
        <tissue evidence="1">Leaf</tissue>
    </source>
</reference>
<organism evidence="1 2">
    <name type="scientific">Nelumbo nucifera</name>
    <name type="common">Sacred lotus</name>
    <dbReference type="NCBI Taxonomy" id="4432"/>
    <lineage>
        <taxon>Eukaryota</taxon>
        <taxon>Viridiplantae</taxon>
        <taxon>Streptophyta</taxon>
        <taxon>Embryophyta</taxon>
        <taxon>Tracheophyta</taxon>
        <taxon>Spermatophyta</taxon>
        <taxon>Magnoliopsida</taxon>
        <taxon>Proteales</taxon>
        <taxon>Nelumbonaceae</taxon>
        <taxon>Nelumbo</taxon>
    </lineage>
</organism>